<proteinExistence type="predicted"/>
<dbReference type="RefSeq" id="WP_159404307.1">
    <property type="nucleotide sequence ID" value="NZ_CP034286.1"/>
</dbReference>
<evidence type="ECO:0000256" key="1">
    <source>
        <dbReference type="SAM" id="MobiDB-lite"/>
    </source>
</evidence>
<dbReference type="Proteomes" id="UP001253193">
    <property type="component" value="Unassembled WGS sequence"/>
</dbReference>
<dbReference type="EMBL" id="JAUHGG010000002">
    <property type="protein sequence ID" value="MDS1820369.1"/>
    <property type="molecule type" value="Genomic_DNA"/>
</dbReference>
<dbReference type="AlphaFoldDB" id="A0AAW8PY90"/>
<protein>
    <submittedName>
        <fullName evidence="3">Uncharacterized protein</fullName>
    </submittedName>
</protein>
<keyword evidence="2" id="KW-0812">Transmembrane</keyword>
<organism evidence="3 4">
    <name type="scientific">Vibrio parahaemolyticus</name>
    <dbReference type="NCBI Taxonomy" id="670"/>
    <lineage>
        <taxon>Bacteria</taxon>
        <taxon>Pseudomonadati</taxon>
        <taxon>Pseudomonadota</taxon>
        <taxon>Gammaproteobacteria</taxon>
        <taxon>Vibrionales</taxon>
        <taxon>Vibrionaceae</taxon>
        <taxon>Vibrio</taxon>
    </lineage>
</organism>
<gene>
    <name evidence="3" type="ORF">QX249_06855</name>
</gene>
<comment type="caution">
    <text evidence="3">The sequence shown here is derived from an EMBL/GenBank/DDBJ whole genome shotgun (WGS) entry which is preliminary data.</text>
</comment>
<keyword evidence="2" id="KW-0472">Membrane</keyword>
<reference evidence="3" key="1">
    <citation type="submission" date="2023-06" db="EMBL/GenBank/DDBJ databases">
        <title>Genomic Diversity of Vibrio spp. and Metagenomic Analysis of Pathogens in Florida Gulf Coastal Waters Following Hurricane Ian.</title>
        <authorList>
            <person name="Brumfield K.D."/>
        </authorList>
    </citation>
    <scope>NUCLEOTIDE SEQUENCE</scope>
    <source>
        <strain evidence="3">WBS2B-138</strain>
    </source>
</reference>
<name>A0AAW8PY90_VIBPH</name>
<evidence type="ECO:0000256" key="2">
    <source>
        <dbReference type="SAM" id="Phobius"/>
    </source>
</evidence>
<sequence length="210" mass="23264">MARSRILPIPLILLIPIVLLAIVIIAGVYRFSLSDDEIMAKFPQAEVQSNPIAAEVLGVVQAKNPWTIQVPEQNAVSFLEEWDKENGYLIGQYDAGATKGQVLVPTAFIAQRKINKEFWIAAPMIVTTQGSGAFYYVGLFKFDPIPSRVVLLDSVFIGDRVKFAQINWQTDTKIAISFLTHGESQSMADEPNQSNSATLTRVGNNLHMQQ</sequence>
<evidence type="ECO:0000313" key="4">
    <source>
        <dbReference type="Proteomes" id="UP001253193"/>
    </source>
</evidence>
<keyword evidence="2" id="KW-1133">Transmembrane helix</keyword>
<accession>A0AAW8PY90</accession>
<feature type="region of interest" description="Disordered" evidence="1">
    <location>
        <begin position="185"/>
        <end position="210"/>
    </location>
</feature>
<evidence type="ECO:0000313" key="3">
    <source>
        <dbReference type="EMBL" id="MDS1820369.1"/>
    </source>
</evidence>
<feature type="transmembrane region" description="Helical" evidence="2">
    <location>
        <begin position="6"/>
        <end position="29"/>
    </location>
</feature>